<feature type="transmembrane region" description="Helical" evidence="6">
    <location>
        <begin position="730"/>
        <end position="748"/>
    </location>
</feature>
<dbReference type="InterPro" id="IPR036259">
    <property type="entry name" value="MFS_trans_sf"/>
</dbReference>
<proteinExistence type="predicted"/>
<reference evidence="7" key="2">
    <citation type="submission" date="2022-06" db="UniProtKB">
        <authorList>
            <consortium name="EnsemblMetazoa"/>
        </authorList>
    </citation>
    <scope>IDENTIFICATION</scope>
    <source>
        <strain evidence="7">PS312</strain>
    </source>
</reference>
<evidence type="ECO:0000256" key="1">
    <source>
        <dbReference type="ARBA" id="ARBA00004141"/>
    </source>
</evidence>
<dbReference type="InterPro" id="IPR011701">
    <property type="entry name" value="MFS"/>
</dbReference>
<reference evidence="8" key="1">
    <citation type="journal article" date="2008" name="Nat. Genet.">
        <title>The Pristionchus pacificus genome provides a unique perspective on nematode lifestyle and parasitism.</title>
        <authorList>
            <person name="Dieterich C."/>
            <person name="Clifton S.W."/>
            <person name="Schuster L.N."/>
            <person name="Chinwalla A."/>
            <person name="Delehaunty K."/>
            <person name="Dinkelacker I."/>
            <person name="Fulton L."/>
            <person name="Fulton R."/>
            <person name="Godfrey J."/>
            <person name="Minx P."/>
            <person name="Mitreva M."/>
            <person name="Roeseler W."/>
            <person name="Tian H."/>
            <person name="Witte H."/>
            <person name="Yang S.P."/>
            <person name="Wilson R.K."/>
            <person name="Sommer R.J."/>
        </authorList>
    </citation>
    <scope>NUCLEOTIDE SEQUENCE [LARGE SCALE GENOMIC DNA]</scope>
    <source>
        <strain evidence="8">PS312</strain>
    </source>
</reference>
<dbReference type="EnsemblMetazoa" id="PPA19231.1">
    <property type="protein sequence ID" value="PPA19231.1"/>
    <property type="gene ID" value="WBGene00108785"/>
</dbReference>
<feature type="transmembrane region" description="Helical" evidence="6">
    <location>
        <begin position="863"/>
        <end position="883"/>
    </location>
</feature>
<dbReference type="PANTHER" id="PTHR23510">
    <property type="entry name" value="INNER MEMBRANE TRANSPORT PROTEIN YAJR"/>
    <property type="match status" value="1"/>
</dbReference>
<comment type="subcellular location">
    <subcellularLocation>
        <location evidence="1">Membrane</location>
        <topology evidence="1">Multi-pass membrane protein</topology>
    </subcellularLocation>
</comment>
<keyword evidence="2 6" id="KW-0812">Transmembrane</keyword>
<evidence type="ECO:0000256" key="6">
    <source>
        <dbReference type="SAM" id="Phobius"/>
    </source>
</evidence>
<feature type="transmembrane region" description="Helical" evidence="6">
    <location>
        <begin position="419"/>
        <end position="436"/>
    </location>
</feature>
<feature type="transmembrane region" description="Helical" evidence="6">
    <location>
        <begin position="345"/>
        <end position="372"/>
    </location>
</feature>
<feature type="region of interest" description="Disordered" evidence="5">
    <location>
        <begin position="1"/>
        <end position="67"/>
    </location>
</feature>
<dbReference type="PANTHER" id="PTHR23510:SF25">
    <property type="entry name" value="MFS DOMAIN-CONTAINING PROTEIN"/>
    <property type="match status" value="1"/>
</dbReference>
<feature type="transmembrane region" description="Helical" evidence="6">
    <location>
        <begin position="212"/>
        <end position="233"/>
    </location>
</feature>
<dbReference type="OrthoDB" id="370281at2759"/>
<evidence type="ECO:0000256" key="5">
    <source>
        <dbReference type="SAM" id="MobiDB-lite"/>
    </source>
</evidence>
<feature type="transmembrane region" description="Helical" evidence="6">
    <location>
        <begin position="114"/>
        <end position="140"/>
    </location>
</feature>
<dbReference type="GO" id="GO:0022857">
    <property type="term" value="F:transmembrane transporter activity"/>
    <property type="evidence" value="ECO:0000318"/>
    <property type="project" value="GO_Central"/>
</dbReference>
<dbReference type="InterPro" id="IPR051068">
    <property type="entry name" value="MFS_Domain-Containing_Protein"/>
</dbReference>
<feature type="transmembrane region" description="Helical" evidence="6">
    <location>
        <begin position="510"/>
        <end position="529"/>
    </location>
</feature>
<feature type="transmembrane region" description="Helical" evidence="6">
    <location>
        <begin position="819"/>
        <end position="843"/>
    </location>
</feature>
<dbReference type="AlphaFoldDB" id="A0A2A6B9G3"/>
<sequence>MTRRSVSRESSLESIKEVEETSDSGSIGEDDYISIVSVDDPHPATDTLESGAMTSRSSPDVVPPEDSSRINGAFEHDDEIVSASGNLPPHRDQGVRHLEMAGEKEERKTKWRPILLVSFINYLIFLPAYTLAVVNFNYLLVIDPSVPVDYNGWMRALMRLGHAIGSAAFAVRCYTTKTYHPSLAVGRLLSIASCLLYGFIEMFPGDQRRWPWLAIFLVQDVAEGSSIIFRSYIARLSTHADRQTACALLSAGEMIAIVSGPGIQALAGLIDHDIFVFEGAQWLKLNKYTAPIWICLVISIVTLLITLIFFEEPGEDDIVGKGEDELTLMEKVETVKLQLLSMSPVVLGGCLLLKCIGSFGSTTILTLAAPFITATYNTDQYSAFLSIFQIIAGLSSNITVALFMATGMSKRLDPTTTEFLALATFLIQYAASYPWFDAFSTAVVLKDAAHPLGCDSLQYTWCAGTRIVDPWTWVILTGALIGIAVPLANIGFDTIYSRELGNIDQNIMQAMLVVFVDLVIGIVPVIATLDKWSVIIDLSTCFKLNGPNKWWLDVLVLDTCFKLYGSNKWWLGVVGVMAAGIVTLLFLKPRLNQNKGIDKTNEKKPIEQHSTLRRVEFPRLTGTIAPISPQMMEASREAKERLGEYVDLLPPVPEGAPVISSRTSSKSGGTERPLLSDCSEERSDWRAIYTVSGISFLTFIVIYTLNIESFVYLTKITSDANVYHQGWQRFYIRLFHGIATALFAVIAYNSKKFRFSVLSGNGMLILGSVLYTLIEVIPDSLKTFSWLLVFALHSGAEGANTVLNAYIPRVSSKADRMQAYSYLAGAEVIAVFFAPLIVIACHLVEGEHEVFGVSWLKVSEFTIPIWLSLFIALANHALIYCTMPEPKENKDLKSIKETWNQAWIEIKSTDRRLLITCILEKCIASFGCTTILTLVPPYVAATLNSARVFVFALVLFAVAYSLSIPMFDFYSHPVTVANAANPFGCNSTEFAWCEGARIVDTPVWIGGTGAVLGVAFLTANIAHDTMYSQILGKIDQNVLTGLLILVVDITMLGVPLVATTVFSTFGPTTWWCIVVTAMLGGLILWIITLPRFDEYRRQVARRDEEKEMEEASRKITEESAIGYMETIDSTCMKKLKLTKSPADDVRRMTIGVARTTVAAAMTSMGIGEVRTIIIKFGLLSAINNILTPWVLLANFPNVRSMLFFNDFSRNNVIVNGANERAHSQAKPRRATKQNSR</sequence>
<dbReference type="Proteomes" id="UP000005239">
    <property type="component" value="Unassembled WGS sequence"/>
</dbReference>
<feature type="transmembrane region" description="Helical" evidence="6">
    <location>
        <begin position="1068"/>
        <end position="1087"/>
    </location>
</feature>
<feature type="transmembrane region" description="Helical" evidence="6">
    <location>
        <begin position="1042"/>
        <end position="1062"/>
    </location>
</feature>
<evidence type="ECO:0000256" key="4">
    <source>
        <dbReference type="ARBA" id="ARBA00023136"/>
    </source>
</evidence>
<evidence type="ECO:0000256" key="2">
    <source>
        <dbReference type="ARBA" id="ARBA00022692"/>
    </source>
</evidence>
<keyword evidence="8" id="KW-1185">Reference proteome</keyword>
<feature type="transmembrane region" description="Helical" evidence="6">
    <location>
        <begin position="471"/>
        <end position="490"/>
    </location>
</feature>
<feature type="transmembrane region" description="Helical" evidence="6">
    <location>
        <begin position="1003"/>
        <end position="1022"/>
    </location>
</feature>
<evidence type="ECO:0000313" key="8">
    <source>
        <dbReference type="Proteomes" id="UP000005239"/>
    </source>
</evidence>
<feature type="transmembrane region" description="Helical" evidence="6">
    <location>
        <begin position="687"/>
        <end position="705"/>
    </location>
</feature>
<feature type="transmembrane region" description="Helical" evidence="6">
    <location>
        <begin position="755"/>
        <end position="774"/>
    </location>
</feature>
<feature type="transmembrane region" description="Helical" evidence="6">
    <location>
        <begin position="183"/>
        <end position="200"/>
    </location>
</feature>
<dbReference type="Gene3D" id="1.20.1250.20">
    <property type="entry name" value="MFS general substrate transporter like domains"/>
    <property type="match status" value="2"/>
</dbReference>
<organism evidence="7 8">
    <name type="scientific">Pristionchus pacificus</name>
    <name type="common">Parasitic nematode worm</name>
    <dbReference type="NCBI Taxonomy" id="54126"/>
    <lineage>
        <taxon>Eukaryota</taxon>
        <taxon>Metazoa</taxon>
        <taxon>Ecdysozoa</taxon>
        <taxon>Nematoda</taxon>
        <taxon>Chromadorea</taxon>
        <taxon>Rhabditida</taxon>
        <taxon>Rhabditina</taxon>
        <taxon>Diplogasteromorpha</taxon>
        <taxon>Diplogasteroidea</taxon>
        <taxon>Neodiplogasteridae</taxon>
        <taxon>Pristionchus</taxon>
    </lineage>
</organism>
<accession>A0A8R1YHL2</accession>
<accession>A0A2A6B9G3</accession>
<name>A0A2A6B9G3_PRIPA</name>
<feature type="transmembrane region" description="Helical" evidence="6">
    <location>
        <begin position="290"/>
        <end position="310"/>
    </location>
</feature>
<feature type="transmembrane region" description="Helical" evidence="6">
    <location>
        <begin position="384"/>
        <end position="407"/>
    </location>
</feature>
<keyword evidence="4 6" id="KW-0472">Membrane</keyword>
<feature type="transmembrane region" description="Helical" evidence="6">
    <location>
        <begin position="948"/>
        <end position="967"/>
    </location>
</feature>
<feature type="transmembrane region" description="Helical" evidence="6">
    <location>
        <begin position="786"/>
        <end position="807"/>
    </location>
</feature>
<dbReference type="Pfam" id="PF07690">
    <property type="entry name" value="MFS_1"/>
    <property type="match status" value="1"/>
</dbReference>
<evidence type="ECO:0000313" key="7">
    <source>
        <dbReference type="EnsemblMetazoa" id="PPA19231.1"/>
    </source>
</evidence>
<feature type="compositionally biased region" description="Basic and acidic residues" evidence="5">
    <location>
        <begin position="1"/>
        <end position="19"/>
    </location>
</feature>
<feature type="transmembrane region" description="Helical" evidence="6">
    <location>
        <begin position="245"/>
        <end position="270"/>
    </location>
</feature>
<feature type="transmembrane region" description="Helical" evidence="6">
    <location>
        <begin position="569"/>
        <end position="587"/>
    </location>
</feature>
<dbReference type="GO" id="GO:0005765">
    <property type="term" value="C:lysosomal membrane"/>
    <property type="evidence" value="ECO:0000318"/>
    <property type="project" value="GO_Central"/>
</dbReference>
<gene>
    <name evidence="7" type="primary">WBGene00108785</name>
</gene>
<protein>
    <submittedName>
        <fullName evidence="7">Uncharacterized protein</fullName>
    </submittedName>
</protein>
<evidence type="ECO:0000256" key="3">
    <source>
        <dbReference type="ARBA" id="ARBA00022989"/>
    </source>
</evidence>
<keyword evidence="3 6" id="KW-1133">Transmembrane helix</keyword>
<feature type="transmembrane region" description="Helical" evidence="6">
    <location>
        <begin position="152"/>
        <end position="171"/>
    </location>
</feature>
<feature type="region of interest" description="Disordered" evidence="5">
    <location>
        <begin position="656"/>
        <end position="676"/>
    </location>
</feature>
<dbReference type="SUPFAM" id="SSF103473">
    <property type="entry name" value="MFS general substrate transporter"/>
    <property type="match status" value="2"/>
</dbReference>